<accession>A0A0F8ZP67</accession>
<proteinExistence type="predicted"/>
<dbReference type="AlphaFoldDB" id="A0A0F8ZP67"/>
<name>A0A0F8ZP67_9ZZZZ</name>
<protein>
    <submittedName>
        <fullName evidence="1">Uncharacterized protein</fullName>
    </submittedName>
</protein>
<organism evidence="1">
    <name type="scientific">marine sediment metagenome</name>
    <dbReference type="NCBI Taxonomy" id="412755"/>
    <lineage>
        <taxon>unclassified sequences</taxon>
        <taxon>metagenomes</taxon>
        <taxon>ecological metagenomes</taxon>
    </lineage>
</organism>
<evidence type="ECO:0000313" key="1">
    <source>
        <dbReference type="EMBL" id="KKK87790.1"/>
    </source>
</evidence>
<comment type="caution">
    <text evidence="1">The sequence shown here is derived from an EMBL/GenBank/DDBJ whole genome shotgun (WGS) entry which is preliminary data.</text>
</comment>
<gene>
    <name evidence="1" type="ORF">LCGC14_2749700</name>
</gene>
<dbReference type="EMBL" id="LAZR01050244">
    <property type="protein sequence ID" value="KKK87790.1"/>
    <property type="molecule type" value="Genomic_DNA"/>
</dbReference>
<sequence>MNIVQISQAQRKQTFLELLRQRESQWFLGETDVRNISDTISLLPEGCLSLQDRVIIQRLIRFVMGDENE</sequence>
<reference evidence="1" key="1">
    <citation type="journal article" date="2015" name="Nature">
        <title>Complex archaea that bridge the gap between prokaryotes and eukaryotes.</title>
        <authorList>
            <person name="Spang A."/>
            <person name="Saw J.H."/>
            <person name="Jorgensen S.L."/>
            <person name="Zaremba-Niedzwiedzka K."/>
            <person name="Martijn J."/>
            <person name="Lind A.E."/>
            <person name="van Eijk R."/>
            <person name="Schleper C."/>
            <person name="Guy L."/>
            <person name="Ettema T.J."/>
        </authorList>
    </citation>
    <scope>NUCLEOTIDE SEQUENCE</scope>
</reference>